<accession>A0A3R9NJG5</accession>
<keyword evidence="10" id="KW-1185">Reference proteome</keyword>
<sequence>MGLLGFRSFRLPERGRPFGAGQSFPGPRAACSLPPAAVSIGASALLLPVGSPALNRSVTYRSNCFSFRMKHVHQALRLLLGILWLAPAGVLAQPTSPVLPADTALSLQQCLNVALVNQPLVRQARIDQEITRSTNQIALAGWLPQVGLQGTAQHYFQLPFTIFPDPTTGTLTPRQIGVRNVTTVGLSGTQAIYNNDVLLAARSKRFNNQAAEQSTVNVKISTVSDVSKSFYDVLLAQRQLDVFSQDIARLQRNYRDARARYDTGIADKTEYLQAEVSLNNSLAGRKQAQEAIKARLAYLKQLMGLPPERRLAVQYDTLQLELEASADTAAALNTGNRIELQQLQTQKSLQSLTVDYYRFGFLPSLSAFANYNSVFQNNSASELYRTRFPNSYAGLQLGLPIFTGFRRTQNIRRARLQTNRLDEDITNTRNQINTEYATALANYKGYYTQYVLGKRNLEASKEVYNVINLQYREGIRAYIDLIVAQTTLRTSQLNYYTALFQLLSSKVDLLRARGELPTEY</sequence>
<keyword evidence="3" id="KW-0813">Transport</keyword>
<reference evidence="9 10" key="1">
    <citation type="submission" date="2018-12" db="EMBL/GenBank/DDBJ databases">
        <authorList>
            <person name="Feng G."/>
            <person name="Zhu H."/>
        </authorList>
    </citation>
    <scope>NUCLEOTIDE SEQUENCE [LARGE SCALE GENOMIC DNA]</scope>
    <source>
        <strain evidence="9 10">KCTC 12533</strain>
    </source>
</reference>
<dbReference type="InterPro" id="IPR003423">
    <property type="entry name" value="OMP_efflux"/>
</dbReference>
<dbReference type="InterPro" id="IPR051906">
    <property type="entry name" value="TolC-like"/>
</dbReference>
<evidence type="ECO:0000256" key="3">
    <source>
        <dbReference type="ARBA" id="ARBA00022448"/>
    </source>
</evidence>
<name>A0A3R9NJG5_9BACT</name>
<dbReference type="PANTHER" id="PTHR30026:SF20">
    <property type="entry name" value="OUTER MEMBRANE PROTEIN TOLC"/>
    <property type="match status" value="1"/>
</dbReference>
<dbReference type="OrthoDB" id="367883at2"/>
<dbReference type="EMBL" id="RWIT01000005">
    <property type="protein sequence ID" value="RSK48517.1"/>
    <property type="molecule type" value="Genomic_DNA"/>
</dbReference>
<gene>
    <name evidence="9" type="ORF">EI291_12430</name>
</gene>
<evidence type="ECO:0000256" key="2">
    <source>
        <dbReference type="ARBA" id="ARBA00007613"/>
    </source>
</evidence>
<dbReference type="SUPFAM" id="SSF56954">
    <property type="entry name" value="Outer membrane efflux proteins (OEP)"/>
    <property type="match status" value="1"/>
</dbReference>
<dbReference type="GO" id="GO:0015288">
    <property type="term" value="F:porin activity"/>
    <property type="evidence" value="ECO:0007669"/>
    <property type="project" value="TreeGrafter"/>
</dbReference>
<dbReference type="GO" id="GO:0009279">
    <property type="term" value="C:cell outer membrane"/>
    <property type="evidence" value="ECO:0007669"/>
    <property type="project" value="UniProtKB-SubCell"/>
</dbReference>
<organism evidence="9 10">
    <name type="scientific">Hymenobacter rigui</name>
    <dbReference type="NCBI Taxonomy" id="334424"/>
    <lineage>
        <taxon>Bacteria</taxon>
        <taxon>Pseudomonadati</taxon>
        <taxon>Bacteroidota</taxon>
        <taxon>Cytophagia</taxon>
        <taxon>Cytophagales</taxon>
        <taxon>Hymenobacteraceae</taxon>
        <taxon>Hymenobacter</taxon>
    </lineage>
</organism>
<dbReference type="Gene3D" id="1.20.1600.10">
    <property type="entry name" value="Outer membrane efflux proteins (OEP)"/>
    <property type="match status" value="1"/>
</dbReference>
<keyword evidence="7" id="KW-0998">Cell outer membrane</keyword>
<dbReference type="GO" id="GO:0015562">
    <property type="term" value="F:efflux transmembrane transporter activity"/>
    <property type="evidence" value="ECO:0007669"/>
    <property type="project" value="InterPro"/>
</dbReference>
<evidence type="ECO:0000256" key="6">
    <source>
        <dbReference type="ARBA" id="ARBA00023136"/>
    </source>
</evidence>
<keyword evidence="4" id="KW-1134">Transmembrane beta strand</keyword>
<evidence type="ECO:0000313" key="10">
    <source>
        <dbReference type="Proteomes" id="UP000273500"/>
    </source>
</evidence>
<evidence type="ECO:0000256" key="8">
    <source>
        <dbReference type="SAM" id="Coils"/>
    </source>
</evidence>
<feature type="coiled-coil region" evidence="8">
    <location>
        <begin position="233"/>
        <end position="260"/>
    </location>
</feature>
<protein>
    <submittedName>
        <fullName evidence="9">TolC family protein</fullName>
    </submittedName>
</protein>
<comment type="caution">
    <text evidence="9">The sequence shown here is derived from an EMBL/GenBank/DDBJ whole genome shotgun (WGS) entry which is preliminary data.</text>
</comment>
<evidence type="ECO:0000256" key="1">
    <source>
        <dbReference type="ARBA" id="ARBA00004442"/>
    </source>
</evidence>
<dbReference type="PANTHER" id="PTHR30026">
    <property type="entry name" value="OUTER MEMBRANE PROTEIN TOLC"/>
    <property type="match status" value="1"/>
</dbReference>
<evidence type="ECO:0000256" key="5">
    <source>
        <dbReference type="ARBA" id="ARBA00022692"/>
    </source>
</evidence>
<keyword evidence="5" id="KW-0812">Transmembrane</keyword>
<comment type="subcellular location">
    <subcellularLocation>
        <location evidence="1">Cell outer membrane</location>
    </subcellularLocation>
</comment>
<evidence type="ECO:0000256" key="4">
    <source>
        <dbReference type="ARBA" id="ARBA00022452"/>
    </source>
</evidence>
<dbReference type="Proteomes" id="UP000273500">
    <property type="component" value="Unassembled WGS sequence"/>
</dbReference>
<dbReference type="AlphaFoldDB" id="A0A3R9NJG5"/>
<evidence type="ECO:0000313" key="9">
    <source>
        <dbReference type="EMBL" id="RSK48517.1"/>
    </source>
</evidence>
<comment type="similarity">
    <text evidence="2">Belongs to the outer membrane factor (OMF) (TC 1.B.17) family.</text>
</comment>
<evidence type="ECO:0000256" key="7">
    <source>
        <dbReference type="ARBA" id="ARBA00023237"/>
    </source>
</evidence>
<keyword evidence="6" id="KW-0472">Membrane</keyword>
<dbReference type="Pfam" id="PF02321">
    <property type="entry name" value="OEP"/>
    <property type="match status" value="2"/>
</dbReference>
<dbReference type="GO" id="GO:1990281">
    <property type="term" value="C:efflux pump complex"/>
    <property type="evidence" value="ECO:0007669"/>
    <property type="project" value="TreeGrafter"/>
</dbReference>
<proteinExistence type="inferred from homology"/>
<keyword evidence="8" id="KW-0175">Coiled coil</keyword>